<dbReference type="Gene3D" id="1.10.10.60">
    <property type="entry name" value="Homeodomain-like"/>
    <property type="match status" value="1"/>
</dbReference>
<evidence type="ECO:0000256" key="4">
    <source>
        <dbReference type="ARBA" id="ARBA00023163"/>
    </source>
</evidence>
<proteinExistence type="predicted"/>
<dbReference type="Proteomes" id="UP001235939">
    <property type="component" value="Chromosome 05"/>
</dbReference>
<keyword evidence="3" id="KW-0238">DNA-binding</keyword>
<evidence type="ECO:0000256" key="1">
    <source>
        <dbReference type="ARBA" id="ARBA00004123"/>
    </source>
</evidence>
<evidence type="ECO:0000313" key="9">
    <source>
        <dbReference type="Proteomes" id="UP001235939"/>
    </source>
</evidence>
<protein>
    <submittedName>
        <fullName evidence="8">SNAPC4</fullName>
    </submittedName>
</protein>
<name>A0ABY6KLH5_9ARAC</name>
<dbReference type="InterPro" id="IPR051575">
    <property type="entry name" value="Myb-like_DNA-bd"/>
</dbReference>
<dbReference type="PROSITE" id="PS51294">
    <property type="entry name" value="HTH_MYB"/>
    <property type="match status" value="1"/>
</dbReference>
<comment type="subcellular location">
    <subcellularLocation>
        <location evidence="1">Nucleus</location>
    </subcellularLocation>
</comment>
<gene>
    <name evidence="8" type="ORF">LAZ67_5004302</name>
</gene>
<dbReference type="SUPFAM" id="SSF46689">
    <property type="entry name" value="Homeodomain-like"/>
    <property type="match status" value="2"/>
</dbReference>
<keyword evidence="9" id="KW-1185">Reference proteome</keyword>
<evidence type="ECO:0000259" key="7">
    <source>
        <dbReference type="PROSITE" id="PS51294"/>
    </source>
</evidence>
<evidence type="ECO:0000256" key="2">
    <source>
        <dbReference type="ARBA" id="ARBA00023015"/>
    </source>
</evidence>
<dbReference type="Gene3D" id="3.30.420.10">
    <property type="entry name" value="Ribonuclease H-like superfamily/Ribonuclease H"/>
    <property type="match status" value="1"/>
</dbReference>
<dbReference type="PANTHER" id="PTHR46621">
    <property type="entry name" value="SNRNA-ACTIVATING PROTEIN COMPLEX SUBUNIT 4"/>
    <property type="match status" value="1"/>
</dbReference>
<feature type="domain" description="HTH myb-type" evidence="7">
    <location>
        <begin position="341"/>
        <end position="397"/>
    </location>
</feature>
<dbReference type="PROSITE" id="PS50090">
    <property type="entry name" value="MYB_LIKE"/>
    <property type="match status" value="1"/>
</dbReference>
<dbReference type="Pfam" id="PF00249">
    <property type="entry name" value="Myb_DNA-binding"/>
    <property type="match status" value="1"/>
</dbReference>
<evidence type="ECO:0000313" key="8">
    <source>
        <dbReference type="EMBL" id="UYV68435.1"/>
    </source>
</evidence>
<organism evidence="8 9">
    <name type="scientific">Cordylochernes scorpioides</name>
    <dbReference type="NCBI Taxonomy" id="51811"/>
    <lineage>
        <taxon>Eukaryota</taxon>
        <taxon>Metazoa</taxon>
        <taxon>Ecdysozoa</taxon>
        <taxon>Arthropoda</taxon>
        <taxon>Chelicerata</taxon>
        <taxon>Arachnida</taxon>
        <taxon>Pseudoscorpiones</taxon>
        <taxon>Cheliferoidea</taxon>
        <taxon>Chernetidae</taxon>
        <taxon>Cordylochernes</taxon>
    </lineage>
</organism>
<dbReference type="InterPro" id="IPR001005">
    <property type="entry name" value="SANT/Myb"/>
</dbReference>
<reference evidence="8 9" key="1">
    <citation type="submission" date="2022-01" db="EMBL/GenBank/DDBJ databases">
        <title>A chromosomal length assembly of Cordylochernes scorpioides.</title>
        <authorList>
            <person name="Zeh D."/>
            <person name="Zeh J."/>
        </authorList>
    </citation>
    <scope>NUCLEOTIDE SEQUENCE [LARGE SCALE GENOMIC DNA]</scope>
    <source>
        <strain evidence="8">IN4F17</strain>
        <tissue evidence="8">Whole Body</tissue>
    </source>
</reference>
<keyword evidence="5" id="KW-0539">Nucleus</keyword>
<dbReference type="InterPro" id="IPR017930">
    <property type="entry name" value="Myb_dom"/>
</dbReference>
<dbReference type="SMART" id="SM00717">
    <property type="entry name" value="SANT"/>
    <property type="match status" value="1"/>
</dbReference>
<dbReference type="PANTHER" id="PTHR46621:SF1">
    <property type="entry name" value="SNRNA-ACTIVATING PROTEIN COMPLEX SUBUNIT 4"/>
    <property type="match status" value="1"/>
</dbReference>
<evidence type="ECO:0000256" key="3">
    <source>
        <dbReference type="ARBA" id="ARBA00023125"/>
    </source>
</evidence>
<dbReference type="InterPro" id="IPR036397">
    <property type="entry name" value="RNaseH_sf"/>
</dbReference>
<sequence length="488" mass="56844">MGGPSTFKDYTTSNLNSKDVCVKNSVGKMALDINLVYQKMVEQLIIILKKRLKDIKRQKNWVNSSLMRAQVKPIHSMLFTSPYFKNYFGMSPKPNQDSITKTMNNEFDAYTWPSKRYLKLAEFPLKMILVKDAQNFKGLMKMQKITDLIKENPRTTLLELEQDTGISKTTIGRIVTEDLKLKKTPAKFIPRFLTIRQKLSRLATCENMLEMTRTDPEWKDKIITGYETWVYGNDPETKRQSAEWRARFENTRKLAYEIMSMFGSTYRCEQLFSLMKGNKSPIRSRITDVHLGELPLADIEIGPIGTELDWMTIATKHNVCEQMKDHHSPEECKQMWNNFLHPSINKKPWTKEEDSQIVTLAKSTGGREWQYIASQLKTNRTAVQCLQRYKQALSKDIYRGKMEYMAVFSVANYMEGRGVCQIKSRWYGSLCPNRTTGKWSPKEDMTFKYEDCLPYSQVKKLQKSFKEGQEEVANEAMFWASINIMDGR</sequence>
<evidence type="ECO:0000259" key="6">
    <source>
        <dbReference type="PROSITE" id="PS50090"/>
    </source>
</evidence>
<dbReference type="InterPro" id="IPR009057">
    <property type="entry name" value="Homeodomain-like_sf"/>
</dbReference>
<keyword evidence="2" id="KW-0805">Transcription regulation</keyword>
<dbReference type="EMBL" id="CP092867">
    <property type="protein sequence ID" value="UYV68435.1"/>
    <property type="molecule type" value="Genomic_DNA"/>
</dbReference>
<evidence type="ECO:0000256" key="5">
    <source>
        <dbReference type="ARBA" id="ARBA00023242"/>
    </source>
</evidence>
<feature type="domain" description="Myb-like" evidence="6">
    <location>
        <begin position="341"/>
        <end position="393"/>
    </location>
</feature>
<accession>A0ABY6KLH5</accession>
<keyword evidence="4" id="KW-0804">Transcription</keyword>